<evidence type="ECO:0000313" key="3">
    <source>
        <dbReference type="Proteomes" id="UP000268093"/>
    </source>
</evidence>
<feature type="compositionally biased region" description="Low complexity" evidence="1">
    <location>
        <begin position="111"/>
        <end position="127"/>
    </location>
</feature>
<dbReference type="Proteomes" id="UP000268093">
    <property type="component" value="Unassembled WGS sequence"/>
</dbReference>
<feature type="compositionally biased region" description="Pro residues" evidence="1">
    <location>
        <begin position="93"/>
        <end position="103"/>
    </location>
</feature>
<organism evidence="2 3">
    <name type="scientific">Jimgerdemannia flammicorona</name>
    <dbReference type="NCBI Taxonomy" id="994334"/>
    <lineage>
        <taxon>Eukaryota</taxon>
        <taxon>Fungi</taxon>
        <taxon>Fungi incertae sedis</taxon>
        <taxon>Mucoromycota</taxon>
        <taxon>Mucoromycotina</taxon>
        <taxon>Endogonomycetes</taxon>
        <taxon>Endogonales</taxon>
        <taxon>Endogonaceae</taxon>
        <taxon>Jimgerdemannia</taxon>
    </lineage>
</organism>
<evidence type="ECO:0000256" key="1">
    <source>
        <dbReference type="SAM" id="MobiDB-lite"/>
    </source>
</evidence>
<reference evidence="2 3" key="1">
    <citation type="journal article" date="2018" name="New Phytol.">
        <title>Phylogenomics of Endogonaceae and evolution of mycorrhizas within Mucoromycota.</title>
        <authorList>
            <person name="Chang Y."/>
            <person name="Desiro A."/>
            <person name="Na H."/>
            <person name="Sandor L."/>
            <person name="Lipzen A."/>
            <person name="Clum A."/>
            <person name="Barry K."/>
            <person name="Grigoriev I.V."/>
            <person name="Martin F.M."/>
            <person name="Stajich J.E."/>
            <person name="Smith M.E."/>
            <person name="Bonito G."/>
            <person name="Spatafora J.W."/>
        </authorList>
    </citation>
    <scope>NUCLEOTIDE SEQUENCE [LARGE SCALE GENOMIC DNA]</scope>
    <source>
        <strain evidence="2 3">GMNB39</strain>
    </source>
</reference>
<keyword evidence="3" id="KW-1185">Reference proteome</keyword>
<feature type="region of interest" description="Disordered" evidence="1">
    <location>
        <begin position="86"/>
        <end position="127"/>
    </location>
</feature>
<feature type="compositionally biased region" description="Basic residues" evidence="1">
    <location>
        <begin position="67"/>
        <end position="79"/>
    </location>
</feature>
<evidence type="ECO:0000313" key="2">
    <source>
        <dbReference type="EMBL" id="RUP51453.1"/>
    </source>
</evidence>
<comment type="caution">
    <text evidence="2">The sequence shown here is derived from an EMBL/GenBank/DDBJ whole genome shotgun (WGS) entry which is preliminary data.</text>
</comment>
<proteinExistence type="predicted"/>
<name>A0A433DKQ6_9FUNG</name>
<sequence length="408" mass="46272">MDHRFQLHTSPYTNETSTIRHRRISQDGDVVGPNLKNPKLSLHTDSAFPMDSVVPEMLSSPEAMTPKGHRHHYHHRPRKASVTFDFNISTPSRDPPTSTPPSSPDTRTDSDSSPLSDTDDLVPLSPPTVSLPTPIPINGQIVPAAILVALLERDREMRELVRRNDQFFAVLKHHIADREGGVEDWARFENLLFAPRESLPDRDWIEALGEHLSTTPAYWCKFKELVGYDEAEVEAEQQSSFRDPFFCGGRVGDVYVFGSEDVVPEEDEEEDADDEAEIELTRIRDVPDRLARLEDAYPRFFESAKRALENGSRRGSVVTAMMVNEARTEEEADDLMDEMRARQEERSEQDCEGRGGSRLYREFAATLLASRRDVDDEEWEAALLDCLEGWPNLVVQLKEIVAVEIGQD</sequence>
<dbReference type="EMBL" id="RBNI01000720">
    <property type="protein sequence ID" value="RUP51453.1"/>
    <property type="molecule type" value="Genomic_DNA"/>
</dbReference>
<feature type="region of interest" description="Disordered" evidence="1">
    <location>
        <begin position="60"/>
        <end position="79"/>
    </location>
</feature>
<dbReference type="OrthoDB" id="5279943at2759"/>
<gene>
    <name evidence="2" type="ORF">BC936DRAFT_148100</name>
</gene>
<dbReference type="AlphaFoldDB" id="A0A433DKQ6"/>
<accession>A0A433DKQ6</accession>
<protein>
    <submittedName>
        <fullName evidence="2">Uncharacterized protein</fullName>
    </submittedName>
</protein>